<protein>
    <submittedName>
        <fullName evidence="2">Uncharacterized protein</fullName>
    </submittedName>
</protein>
<dbReference type="RefSeq" id="WP_083534605.1">
    <property type="nucleotide sequence ID" value="NZ_JAADZU010000045.1"/>
</dbReference>
<dbReference type="EMBL" id="JAADZU010000045">
    <property type="protein sequence ID" value="NDK90714.1"/>
    <property type="molecule type" value="Genomic_DNA"/>
</dbReference>
<dbReference type="Proteomes" id="UP000466307">
    <property type="component" value="Unassembled WGS sequence"/>
</dbReference>
<sequence>MGLTVAHLRRALTIGIAALVVILAVLTAGPTARLAGTAAAAPPTTRPSSSSRPAPTAPAVSATETRPDDKTCVGAHFATFGAIYDAVFDSFAPSLPASVRANAPQIRARAHHDMDAIRISSLWVSNHPAAMGAGPDAPMNDYRDPLSQWIVTQLMLVRQGQSGQVITAEQLTLSQAVESVWLYLYITTIIPLTLLKDAMPGIASVGPVSVGTLVTFPLSVGLAVVKRVYKAISNALVDACIVSVTADERDRAGQPVRDLNFHQKVPPIIEDMAGQVMIADPSTCPAIGTLPLSRIADRTIGYLAATAADKATAARIAEAGKRLQSFMRSTRVPHNLVPADPDDFSTLEDLTSMGLGLIPTVGGAATDALVGLGHNIAGGRDPGEMIPLGDVSVSTSLTAAYYVYALTSQVVGIVSDAISEQIVATVLGGADVIPHIGGLVNAPNTYGLVVYHHALRSLCLAEDNRGPAPRW</sequence>
<gene>
    <name evidence="2" type="ORF">GYA93_14145</name>
</gene>
<evidence type="ECO:0000313" key="2">
    <source>
        <dbReference type="EMBL" id="NDK90714.1"/>
    </source>
</evidence>
<feature type="region of interest" description="Disordered" evidence="1">
    <location>
        <begin position="37"/>
        <end position="68"/>
    </location>
</feature>
<feature type="compositionally biased region" description="Low complexity" evidence="1">
    <location>
        <begin position="37"/>
        <end position="63"/>
    </location>
</feature>
<organism evidence="2 3">
    <name type="scientific">Gordonia desulfuricans</name>
    <dbReference type="NCBI Taxonomy" id="89051"/>
    <lineage>
        <taxon>Bacteria</taxon>
        <taxon>Bacillati</taxon>
        <taxon>Actinomycetota</taxon>
        <taxon>Actinomycetes</taxon>
        <taxon>Mycobacteriales</taxon>
        <taxon>Gordoniaceae</taxon>
        <taxon>Gordonia</taxon>
    </lineage>
</organism>
<reference evidence="2 3" key="1">
    <citation type="submission" date="2020-01" db="EMBL/GenBank/DDBJ databases">
        <title>Investigation of new actinobacteria for the biodesulphurisation of diesel fuel.</title>
        <authorList>
            <person name="Athi Narayanan S.M."/>
        </authorList>
    </citation>
    <scope>NUCLEOTIDE SEQUENCE [LARGE SCALE GENOMIC DNA]</scope>
    <source>
        <strain evidence="2 3">213E</strain>
    </source>
</reference>
<evidence type="ECO:0000256" key="1">
    <source>
        <dbReference type="SAM" id="MobiDB-lite"/>
    </source>
</evidence>
<dbReference type="AlphaFoldDB" id="A0A7K3LR21"/>
<accession>A0A7K3LR21</accession>
<name>A0A7K3LR21_9ACTN</name>
<evidence type="ECO:0000313" key="3">
    <source>
        <dbReference type="Proteomes" id="UP000466307"/>
    </source>
</evidence>
<proteinExistence type="predicted"/>
<keyword evidence="3" id="KW-1185">Reference proteome</keyword>
<comment type="caution">
    <text evidence="2">The sequence shown here is derived from an EMBL/GenBank/DDBJ whole genome shotgun (WGS) entry which is preliminary data.</text>
</comment>